<dbReference type="AlphaFoldDB" id="A0A7W3SUK6"/>
<dbReference type="RefSeq" id="WP_182536247.1">
    <property type="nucleotide sequence ID" value="NZ_JACJIP010000016.1"/>
</dbReference>
<name>A0A7W3SUK6_9BACL</name>
<dbReference type="Proteomes" id="UP000567067">
    <property type="component" value="Unassembled WGS sequence"/>
</dbReference>
<protein>
    <submittedName>
        <fullName evidence="1">Uncharacterized protein</fullName>
    </submittedName>
</protein>
<accession>A0A7W3SUK6</accession>
<comment type="caution">
    <text evidence="1">The sequence shown here is derived from an EMBL/GenBank/DDBJ whole genome shotgun (WGS) entry which is preliminary data.</text>
</comment>
<evidence type="ECO:0000313" key="1">
    <source>
        <dbReference type="EMBL" id="MBA9086243.1"/>
    </source>
</evidence>
<reference evidence="1 2" key="1">
    <citation type="submission" date="2020-08" db="EMBL/GenBank/DDBJ databases">
        <title>Genomic Encyclopedia of Type Strains, Phase III (KMG-III): the genomes of soil and plant-associated and newly described type strains.</title>
        <authorList>
            <person name="Whitman W."/>
        </authorList>
    </citation>
    <scope>NUCLEOTIDE SEQUENCE [LARGE SCALE GENOMIC DNA]</scope>
    <source>
        <strain evidence="1 2">CECT 8693</strain>
    </source>
</reference>
<gene>
    <name evidence="1" type="ORF">FHR92_002716</name>
</gene>
<keyword evidence="2" id="KW-1185">Reference proteome</keyword>
<dbReference type="EMBL" id="JACJIP010000016">
    <property type="protein sequence ID" value="MBA9086243.1"/>
    <property type="molecule type" value="Genomic_DNA"/>
</dbReference>
<organism evidence="1 2">
    <name type="scientific">Fontibacillus solani</name>
    <dbReference type="NCBI Taxonomy" id="1572857"/>
    <lineage>
        <taxon>Bacteria</taxon>
        <taxon>Bacillati</taxon>
        <taxon>Bacillota</taxon>
        <taxon>Bacilli</taxon>
        <taxon>Bacillales</taxon>
        <taxon>Paenibacillaceae</taxon>
        <taxon>Fontibacillus</taxon>
    </lineage>
</organism>
<proteinExistence type="predicted"/>
<sequence length="185" mass="21892">MQEFQYELMSNMSIKIKYNYGGEFFTFNMYPKEGYWIIHPFEGILLGNRQMCVLVLKELFQNKSFHVMLAKEQITFNSIRSSIDLSDSEEMIFTTWERDARASEGNPVKEFIQSHTLDDIICLEKERLNERISFYRQILQLMFMQDLGPDDPEFIAVQRIIHAFETAVDHIQGSSGPHFPDRKRF</sequence>
<evidence type="ECO:0000313" key="2">
    <source>
        <dbReference type="Proteomes" id="UP000567067"/>
    </source>
</evidence>